<accession>A0AAV7DAP4</accession>
<comment type="caution">
    <text evidence="1">The sequence shown here is derived from an EMBL/GenBank/DDBJ whole genome shotgun (WGS) entry which is preliminary data.</text>
</comment>
<dbReference type="AlphaFoldDB" id="A0AAV7DAP4"/>
<dbReference type="Proteomes" id="UP000824782">
    <property type="component" value="Unassembled WGS sequence"/>
</dbReference>
<gene>
    <name evidence="1" type="ORF">GDO81_001238</name>
</gene>
<proteinExistence type="predicted"/>
<protein>
    <submittedName>
        <fullName evidence="1">Uncharacterized protein</fullName>
    </submittedName>
</protein>
<sequence length="102" mass="11919">MGTFQQEVKYRDHQPKWLTLCVKLPLTPRSLVRKLFDCDVEGELTEKEVRVGRKGGRIIIKERTGRRKAVGEGEIAGRRRLPRKSRTVCKGSRRKEEWWGEA</sequence>
<dbReference type="EMBL" id="WNYA01000001">
    <property type="protein sequence ID" value="KAG8594535.1"/>
    <property type="molecule type" value="Genomic_DNA"/>
</dbReference>
<name>A0AAV7DAP4_ENGPU</name>
<reference evidence="1" key="1">
    <citation type="thesis" date="2020" institute="ProQuest LLC" country="789 East Eisenhower Parkway, Ann Arbor, MI, USA">
        <title>Comparative Genomics and Chromosome Evolution.</title>
        <authorList>
            <person name="Mudd A.B."/>
        </authorList>
    </citation>
    <scope>NUCLEOTIDE SEQUENCE</scope>
    <source>
        <strain evidence="1">237g6f4</strain>
        <tissue evidence="1">Blood</tissue>
    </source>
</reference>
<evidence type="ECO:0000313" key="1">
    <source>
        <dbReference type="EMBL" id="KAG8594535.1"/>
    </source>
</evidence>
<keyword evidence="2" id="KW-1185">Reference proteome</keyword>
<evidence type="ECO:0000313" key="2">
    <source>
        <dbReference type="Proteomes" id="UP000824782"/>
    </source>
</evidence>
<organism evidence="1 2">
    <name type="scientific">Engystomops pustulosus</name>
    <name type="common">Tungara frog</name>
    <name type="synonym">Physalaemus pustulosus</name>
    <dbReference type="NCBI Taxonomy" id="76066"/>
    <lineage>
        <taxon>Eukaryota</taxon>
        <taxon>Metazoa</taxon>
        <taxon>Chordata</taxon>
        <taxon>Craniata</taxon>
        <taxon>Vertebrata</taxon>
        <taxon>Euteleostomi</taxon>
        <taxon>Amphibia</taxon>
        <taxon>Batrachia</taxon>
        <taxon>Anura</taxon>
        <taxon>Neobatrachia</taxon>
        <taxon>Hyloidea</taxon>
        <taxon>Leptodactylidae</taxon>
        <taxon>Leiuperinae</taxon>
        <taxon>Engystomops</taxon>
    </lineage>
</organism>